<keyword evidence="2" id="KW-1185">Reference proteome</keyword>
<dbReference type="Proteomes" id="UP000805193">
    <property type="component" value="Unassembled WGS sequence"/>
</dbReference>
<protein>
    <submittedName>
        <fullName evidence="1">Uncharacterized protein</fullName>
    </submittedName>
</protein>
<comment type="caution">
    <text evidence="1">The sequence shown here is derived from an EMBL/GenBank/DDBJ whole genome shotgun (WGS) entry which is preliminary data.</text>
</comment>
<reference evidence="1 2" key="1">
    <citation type="journal article" date="2020" name="Cell">
        <title>Large-Scale Comparative Analyses of Tick Genomes Elucidate Their Genetic Diversity and Vector Capacities.</title>
        <authorList>
            <consortium name="Tick Genome and Microbiome Consortium (TIGMIC)"/>
            <person name="Jia N."/>
            <person name="Wang J."/>
            <person name="Shi W."/>
            <person name="Du L."/>
            <person name="Sun Y."/>
            <person name="Zhan W."/>
            <person name="Jiang J.F."/>
            <person name="Wang Q."/>
            <person name="Zhang B."/>
            <person name="Ji P."/>
            <person name="Bell-Sakyi L."/>
            <person name="Cui X.M."/>
            <person name="Yuan T.T."/>
            <person name="Jiang B.G."/>
            <person name="Yang W.F."/>
            <person name="Lam T.T."/>
            <person name="Chang Q.C."/>
            <person name="Ding S.J."/>
            <person name="Wang X.J."/>
            <person name="Zhu J.G."/>
            <person name="Ruan X.D."/>
            <person name="Zhao L."/>
            <person name="Wei J.T."/>
            <person name="Ye R.Z."/>
            <person name="Que T.C."/>
            <person name="Du C.H."/>
            <person name="Zhou Y.H."/>
            <person name="Cheng J.X."/>
            <person name="Dai P.F."/>
            <person name="Guo W.B."/>
            <person name="Han X.H."/>
            <person name="Huang E.J."/>
            <person name="Li L.F."/>
            <person name="Wei W."/>
            <person name="Gao Y.C."/>
            <person name="Liu J.Z."/>
            <person name="Shao H.Z."/>
            <person name="Wang X."/>
            <person name="Wang C.C."/>
            <person name="Yang T.C."/>
            <person name="Huo Q.B."/>
            <person name="Li W."/>
            <person name="Chen H.Y."/>
            <person name="Chen S.E."/>
            <person name="Zhou L.G."/>
            <person name="Ni X.B."/>
            <person name="Tian J.H."/>
            <person name="Sheng Y."/>
            <person name="Liu T."/>
            <person name="Pan Y.S."/>
            <person name="Xia L.Y."/>
            <person name="Li J."/>
            <person name="Zhao F."/>
            <person name="Cao W.C."/>
        </authorList>
    </citation>
    <scope>NUCLEOTIDE SEQUENCE [LARGE SCALE GENOMIC DNA]</scope>
    <source>
        <strain evidence="1">Iper-2018</strain>
    </source>
</reference>
<gene>
    <name evidence="1" type="ORF">HPB47_001443</name>
</gene>
<dbReference type="EMBL" id="JABSTQ010010184">
    <property type="protein sequence ID" value="KAG0422780.1"/>
    <property type="molecule type" value="Genomic_DNA"/>
</dbReference>
<organism evidence="1 2">
    <name type="scientific">Ixodes persulcatus</name>
    <name type="common">Taiga tick</name>
    <dbReference type="NCBI Taxonomy" id="34615"/>
    <lineage>
        <taxon>Eukaryota</taxon>
        <taxon>Metazoa</taxon>
        <taxon>Ecdysozoa</taxon>
        <taxon>Arthropoda</taxon>
        <taxon>Chelicerata</taxon>
        <taxon>Arachnida</taxon>
        <taxon>Acari</taxon>
        <taxon>Parasitiformes</taxon>
        <taxon>Ixodida</taxon>
        <taxon>Ixodoidea</taxon>
        <taxon>Ixodidae</taxon>
        <taxon>Ixodinae</taxon>
        <taxon>Ixodes</taxon>
    </lineage>
</organism>
<evidence type="ECO:0000313" key="1">
    <source>
        <dbReference type="EMBL" id="KAG0422780.1"/>
    </source>
</evidence>
<proteinExistence type="predicted"/>
<sequence>MALRKTGGGLDWVRGVPPSAGVPQLRSEIEVCAKDRKTNNDFFATAQELLIDLILFGKFPPYEVDPTVFRVVFRVYEHYEGNDKKCPTHEGPFTCLSGWVSKVMSRVTEAETTDVVEFLSDTVHTIMWSVRCKYHIEATHVHRLAADVLRYRCLCCSCSTDI</sequence>
<evidence type="ECO:0000313" key="2">
    <source>
        <dbReference type="Proteomes" id="UP000805193"/>
    </source>
</evidence>
<name>A0AC60PPE5_IXOPE</name>
<accession>A0AC60PPE5</accession>